<dbReference type="RefSeq" id="WP_232184664.1">
    <property type="nucleotide sequence ID" value="NZ_JAIOAP010000003.1"/>
</dbReference>
<reference evidence="1 2" key="1">
    <citation type="journal article" date="2023" name="Genome Announc.">
        <title>Pan-Genome Analyses of the Genus Cohnella and Proposal of the Novel Species Cohnella silvisoli sp. nov., Isolated from Forest Soil.</title>
        <authorList>
            <person name="Wang C."/>
            <person name="Mao L."/>
            <person name="Bao G."/>
            <person name="Zhu H."/>
        </authorList>
    </citation>
    <scope>NUCLEOTIDE SEQUENCE [LARGE SCALE GENOMIC DNA]</scope>
    <source>
        <strain evidence="1 2">NL03-T5-1</strain>
    </source>
</reference>
<dbReference type="EMBL" id="JASKHM010000004">
    <property type="protein sequence ID" value="MEQ4482590.1"/>
    <property type="molecule type" value="Genomic_DNA"/>
</dbReference>
<comment type="caution">
    <text evidence="1">The sequence shown here is derived from an EMBL/GenBank/DDBJ whole genome shotgun (WGS) entry which is preliminary data.</text>
</comment>
<evidence type="ECO:0000313" key="1">
    <source>
        <dbReference type="EMBL" id="MEQ4482590.1"/>
    </source>
</evidence>
<keyword evidence="2" id="KW-1185">Reference proteome</keyword>
<evidence type="ECO:0000313" key="2">
    <source>
        <dbReference type="Proteomes" id="UP001493487"/>
    </source>
</evidence>
<sequence>MRQQRILTDRSSAALLNEETGSAAHVREVAQKELDHFWSEVRKVEQRGLN</sequence>
<name>A0ABV1KRK7_9BACL</name>
<dbReference type="Proteomes" id="UP001493487">
    <property type="component" value="Unassembled WGS sequence"/>
</dbReference>
<proteinExistence type="predicted"/>
<organism evidence="1 2">
    <name type="scientific">Cohnella silvisoli</name>
    <dbReference type="NCBI Taxonomy" id="2873699"/>
    <lineage>
        <taxon>Bacteria</taxon>
        <taxon>Bacillati</taxon>
        <taxon>Bacillota</taxon>
        <taxon>Bacilli</taxon>
        <taxon>Bacillales</taxon>
        <taxon>Paenibacillaceae</taxon>
        <taxon>Cohnella</taxon>
    </lineage>
</organism>
<accession>A0ABV1KRK7</accession>
<gene>
    <name evidence="1" type="ORF">QJS35_09305</name>
</gene>
<protein>
    <submittedName>
        <fullName evidence="1">Uncharacterized protein</fullName>
    </submittedName>
</protein>